<feature type="domain" description="USP" evidence="9">
    <location>
        <begin position="184"/>
        <end position="536"/>
    </location>
</feature>
<evidence type="ECO:0000256" key="8">
    <source>
        <dbReference type="SAM" id="MobiDB-lite"/>
    </source>
</evidence>
<reference evidence="10 11" key="1">
    <citation type="submission" date="2020-08" db="EMBL/GenBank/DDBJ databases">
        <title>Plant Genome Project.</title>
        <authorList>
            <person name="Zhang R.-G."/>
        </authorList>
    </citation>
    <scope>NUCLEOTIDE SEQUENCE [LARGE SCALE GENOMIC DNA]</scope>
    <source>
        <tissue evidence="10">Rhizome</tissue>
    </source>
</reference>
<comment type="similarity">
    <text evidence="2 7">Belongs to the peptidase C19 family.</text>
</comment>
<evidence type="ECO:0000256" key="7">
    <source>
        <dbReference type="RuleBase" id="RU366025"/>
    </source>
</evidence>
<comment type="function">
    <text evidence="7">Recognizes and hydrolyzes the peptide bond at the C-terminal Gly of ubiquitin. Involved in the processing of poly-ubiquitin precursors as well as that of ubiquitinated proteins.</text>
</comment>
<evidence type="ECO:0000256" key="3">
    <source>
        <dbReference type="ARBA" id="ARBA00022670"/>
    </source>
</evidence>
<feature type="compositionally biased region" description="Basic and acidic residues" evidence="8">
    <location>
        <begin position="55"/>
        <end position="66"/>
    </location>
</feature>
<keyword evidence="3 7" id="KW-0645">Protease</keyword>
<evidence type="ECO:0000313" key="11">
    <source>
        <dbReference type="Proteomes" id="UP000734854"/>
    </source>
</evidence>
<dbReference type="InterPro" id="IPR001394">
    <property type="entry name" value="Peptidase_C19_UCH"/>
</dbReference>
<comment type="caution">
    <text evidence="10">The sequence shown here is derived from an EMBL/GenBank/DDBJ whole genome shotgun (WGS) entry which is preliminary data.</text>
</comment>
<dbReference type="GO" id="GO:0016579">
    <property type="term" value="P:protein deubiquitination"/>
    <property type="evidence" value="ECO:0007669"/>
    <property type="project" value="InterPro"/>
</dbReference>
<comment type="catalytic activity">
    <reaction evidence="1 7">
        <text>Thiol-dependent hydrolysis of ester, thioester, amide, peptide and isopeptide bonds formed by the C-terminal Gly of ubiquitin (a 76-residue protein attached to proteins as an intracellular targeting signal).</text>
        <dbReference type="EC" id="3.4.19.12"/>
    </reaction>
</comment>
<dbReference type="GO" id="GO:0004843">
    <property type="term" value="F:cysteine-type deubiquitinase activity"/>
    <property type="evidence" value="ECO:0007669"/>
    <property type="project" value="UniProtKB-UniRule"/>
</dbReference>
<dbReference type="Pfam" id="PF00443">
    <property type="entry name" value="UCH"/>
    <property type="match status" value="1"/>
</dbReference>
<evidence type="ECO:0000259" key="9">
    <source>
        <dbReference type="PROSITE" id="PS50235"/>
    </source>
</evidence>
<keyword evidence="6 7" id="KW-0788">Thiol protease</keyword>
<dbReference type="GO" id="GO:0005634">
    <property type="term" value="C:nucleus"/>
    <property type="evidence" value="ECO:0007669"/>
    <property type="project" value="TreeGrafter"/>
</dbReference>
<dbReference type="OrthoDB" id="429671at2759"/>
<evidence type="ECO:0000256" key="2">
    <source>
        <dbReference type="ARBA" id="ARBA00009085"/>
    </source>
</evidence>
<dbReference type="AlphaFoldDB" id="A0A8J5HWY2"/>
<dbReference type="InterPro" id="IPR018200">
    <property type="entry name" value="USP_CS"/>
</dbReference>
<sequence length="536" mass="59347">MSDRKFIMFGSFTEDETRLFQSQYFNRTHSLDKAGQPCGSLDLTSNLYKGSTNRPKVDTSSEKSEDLNVSDDISDLIYVEEAVKVNDSLQKVTVAQTKGSTIDSCQSYRLIETGKDALGVTSLCVTDKGNSGVDLSEPKDQEGWIQTSNPDTFSPFSLAVECPKADVPRTWAEKGGTAESIRPRGLINLGNLCFLNATLQALLACSPFVGLLQDLRNKNISKMDYTTLYAFVEFISEFDMPDNLSAKASGKAFLESGKPFSPNMFDVVLKRFTPDMPTGISSRPRQEDAQEFLNFIMDQMHDELLKLNGNFSNRNYGENALISSTEDEGWETVGPKNKSAITRTQSFMPSQLSAIFGGQYRSVVKARGKKASATVQPFLLLHLDIFSESVNTIEDALHLFAASESLEGYRISDGSAGSVSASKSVKIQQLPKIMILHLMRFSYGSRGSTKLHKPVHFPLDLILGRELLASPTSESRRYELVATITHHGQGPSHGHYTTDAKTSTSHWLRYDDSSVMAITANKVLDDHAYILFYKQT</sequence>
<organism evidence="10 11">
    <name type="scientific">Zingiber officinale</name>
    <name type="common">Ginger</name>
    <name type="synonym">Amomum zingiber</name>
    <dbReference type="NCBI Taxonomy" id="94328"/>
    <lineage>
        <taxon>Eukaryota</taxon>
        <taxon>Viridiplantae</taxon>
        <taxon>Streptophyta</taxon>
        <taxon>Embryophyta</taxon>
        <taxon>Tracheophyta</taxon>
        <taxon>Spermatophyta</taxon>
        <taxon>Magnoliopsida</taxon>
        <taxon>Liliopsida</taxon>
        <taxon>Zingiberales</taxon>
        <taxon>Zingiberaceae</taxon>
        <taxon>Zingiber</taxon>
    </lineage>
</organism>
<evidence type="ECO:0000256" key="6">
    <source>
        <dbReference type="ARBA" id="ARBA00022807"/>
    </source>
</evidence>
<dbReference type="PROSITE" id="PS50235">
    <property type="entry name" value="USP_3"/>
    <property type="match status" value="1"/>
</dbReference>
<evidence type="ECO:0000256" key="1">
    <source>
        <dbReference type="ARBA" id="ARBA00000707"/>
    </source>
</evidence>
<dbReference type="Proteomes" id="UP000734854">
    <property type="component" value="Unassembled WGS sequence"/>
</dbReference>
<dbReference type="FunFam" id="3.90.70.10:FF:000108">
    <property type="entry name" value="Ubiquitin carboxyl-terminal hydrolase"/>
    <property type="match status" value="1"/>
</dbReference>
<keyword evidence="4 7" id="KW-0833">Ubl conjugation pathway</keyword>
<evidence type="ECO:0000256" key="4">
    <source>
        <dbReference type="ARBA" id="ARBA00022786"/>
    </source>
</evidence>
<dbReference type="GO" id="GO:0005829">
    <property type="term" value="C:cytosol"/>
    <property type="evidence" value="ECO:0007669"/>
    <property type="project" value="TreeGrafter"/>
</dbReference>
<accession>A0A8J5HWY2</accession>
<keyword evidence="11" id="KW-1185">Reference proteome</keyword>
<dbReference type="EMBL" id="JACMSC010000001">
    <property type="protein sequence ID" value="KAG6537776.1"/>
    <property type="molecule type" value="Genomic_DNA"/>
</dbReference>
<dbReference type="InterPro" id="IPR028889">
    <property type="entry name" value="USP"/>
</dbReference>
<dbReference type="InterPro" id="IPR050164">
    <property type="entry name" value="Peptidase_C19"/>
</dbReference>
<evidence type="ECO:0000313" key="10">
    <source>
        <dbReference type="EMBL" id="KAG6537776.1"/>
    </source>
</evidence>
<dbReference type="PANTHER" id="PTHR24006">
    <property type="entry name" value="UBIQUITIN CARBOXYL-TERMINAL HYDROLASE"/>
    <property type="match status" value="1"/>
</dbReference>
<dbReference type="PANTHER" id="PTHR24006:SF687">
    <property type="entry name" value="UBIQUITIN CARBOXYL-TERMINAL HYDROLASE 10"/>
    <property type="match status" value="1"/>
</dbReference>
<dbReference type="PROSITE" id="PS00973">
    <property type="entry name" value="USP_2"/>
    <property type="match status" value="1"/>
</dbReference>
<evidence type="ECO:0000256" key="5">
    <source>
        <dbReference type="ARBA" id="ARBA00022801"/>
    </source>
</evidence>
<dbReference type="PROSITE" id="PS00972">
    <property type="entry name" value="USP_1"/>
    <property type="match status" value="1"/>
</dbReference>
<gene>
    <name evidence="10" type="ORF">ZIOFF_002873</name>
</gene>
<keyword evidence="5 7" id="KW-0378">Hydrolase</keyword>
<feature type="compositionally biased region" description="Polar residues" evidence="8">
    <location>
        <begin position="45"/>
        <end position="54"/>
    </location>
</feature>
<dbReference type="GO" id="GO:0006508">
    <property type="term" value="P:proteolysis"/>
    <property type="evidence" value="ECO:0007669"/>
    <property type="project" value="UniProtKB-KW"/>
</dbReference>
<dbReference type="EC" id="3.4.19.12" evidence="7"/>
<name>A0A8J5HWY2_ZINOF</name>
<proteinExistence type="inferred from homology"/>
<feature type="region of interest" description="Disordered" evidence="8">
    <location>
        <begin position="45"/>
        <end position="66"/>
    </location>
</feature>
<protein>
    <recommendedName>
        <fullName evidence="7">Ubiquitin carboxyl-terminal hydrolase</fullName>
        <ecNumber evidence="7">3.4.19.12</ecNumber>
    </recommendedName>
</protein>